<dbReference type="AlphaFoldDB" id="A0A914VCN4"/>
<evidence type="ECO:0000313" key="3">
    <source>
        <dbReference type="WBParaSite" id="PSAMB.scaffold1782size27891.g14947.t1"/>
    </source>
</evidence>
<feature type="region of interest" description="Disordered" evidence="1">
    <location>
        <begin position="45"/>
        <end position="70"/>
    </location>
</feature>
<keyword evidence="2" id="KW-1185">Reference proteome</keyword>
<sequence>MTCRQLVIAHDHLVGRVVSQLVDGRRRLVLHTRVPRRSYVVRNSRSFSRLTKQGDESRGLASSSSSSPTPLAPVAYLLETKARLNHALCPAVYRTQLPLAVRPRINSRINARFVDPHTDDQRDASPR</sequence>
<evidence type="ECO:0000256" key="1">
    <source>
        <dbReference type="SAM" id="MobiDB-lite"/>
    </source>
</evidence>
<accession>A0A914VCN4</accession>
<reference evidence="3" key="1">
    <citation type="submission" date="2022-11" db="UniProtKB">
        <authorList>
            <consortium name="WormBaseParasite"/>
        </authorList>
    </citation>
    <scope>IDENTIFICATION</scope>
</reference>
<organism evidence="2 3">
    <name type="scientific">Plectus sambesii</name>
    <dbReference type="NCBI Taxonomy" id="2011161"/>
    <lineage>
        <taxon>Eukaryota</taxon>
        <taxon>Metazoa</taxon>
        <taxon>Ecdysozoa</taxon>
        <taxon>Nematoda</taxon>
        <taxon>Chromadorea</taxon>
        <taxon>Plectida</taxon>
        <taxon>Plectina</taxon>
        <taxon>Plectoidea</taxon>
        <taxon>Plectidae</taxon>
        <taxon>Plectus</taxon>
    </lineage>
</organism>
<proteinExistence type="predicted"/>
<dbReference type="Proteomes" id="UP000887566">
    <property type="component" value="Unplaced"/>
</dbReference>
<name>A0A914VCN4_9BILA</name>
<evidence type="ECO:0000313" key="2">
    <source>
        <dbReference type="Proteomes" id="UP000887566"/>
    </source>
</evidence>
<protein>
    <submittedName>
        <fullName evidence="3">Uncharacterized protein</fullName>
    </submittedName>
</protein>
<dbReference type="WBParaSite" id="PSAMB.scaffold1782size27891.g14947.t1">
    <property type="protein sequence ID" value="PSAMB.scaffold1782size27891.g14947.t1"/>
    <property type="gene ID" value="PSAMB.scaffold1782size27891.g14947"/>
</dbReference>